<dbReference type="Proteomes" id="UP000887575">
    <property type="component" value="Unassembled WGS sequence"/>
</dbReference>
<accession>A0AAF3EGP0</accession>
<reference evidence="8" key="1">
    <citation type="submission" date="2024-02" db="UniProtKB">
        <authorList>
            <consortium name="WormBaseParasite"/>
        </authorList>
    </citation>
    <scope>IDENTIFICATION</scope>
</reference>
<dbReference type="Pfam" id="PF01225">
    <property type="entry name" value="Mur_ligase"/>
    <property type="match status" value="1"/>
</dbReference>
<dbReference type="Pfam" id="PF08245">
    <property type="entry name" value="Mur_ligase_M"/>
    <property type="match status" value="1"/>
</dbReference>
<dbReference type="InterPro" id="IPR004101">
    <property type="entry name" value="Mur_ligase_C"/>
</dbReference>
<evidence type="ECO:0000256" key="1">
    <source>
        <dbReference type="ARBA" id="ARBA00022598"/>
    </source>
</evidence>
<dbReference type="Pfam" id="PF02875">
    <property type="entry name" value="Mur_ligase_C"/>
    <property type="match status" value="1"/>
</dbReference>
<dbReference type="InterPro" id="IPR036565">
    <property type="entry name" value="Mur-like_cat_sf"/>
</dbReference>
<keyword evidence="1" id="KW-0436">Ligase</keyword>
<dbReference type="SUPFAM" id="SSF51984">
    <property type="entry name" value="MurCD N-terminal domain"/>
    <property type="match status" value="1"/>
</dbReference>
<dbReference type="SUPFAM" id="SSF53623">
    <property type="entry name" value="MurD-like peptide ligases, catalytic domain"/>
    <property type="match status" value="1"/>
</dbReference>
<evidence type="ECO:0008006" key="9">
    <source>
        <dbReference type="Google" id="ProtNLM"/>
    </source>
</evidence>
<dbReference type="InterPro" id="IPR000713">
    <property type="entry name" value="Mur_ligase_N"/>
</dbReference>
<evidence type="ECO:0000256" key="2">
    <source>
        <dbReference type="ARBA" id="ARBA00022741"/>
    </source>
</evidence>
<keyword evidence="3" id="KW-0067">ATP-binding</keyword>
<dbReference type="GO" id="GO:0016881">
    <property type="term" value="F:acid-amino acid ligase activity"/>
    <property type="evidence" value="ECO:0007669"/>
    <property type="project" value="InterPro"/>
</dbReference>
<dbReference type="NCBIfam" id="TIGR01081">
    <property type="entry name" value="mpl"/>
    <property type="match status" value="1"/>
</dbReference>
<dbReference type="Gene3D" id="3.40.1190.10">
    <property type="entry name" value="Mur-like, catalytic domain"/>
    <property type="match status" value="1"/>
</dbReference>
<dbReference type="InterPro" id="IPR050061">
    <property type="entry name" value="MurCDEF_pg_biosynth"/>
</dbReference>
<feature type="domain" description="Mur ligase C-terminal" evidence="5">
    <location>
        <begin position="304"/>
        <end position="416"/>
    </location>
</feature>
<dbReference type="Gene3D" id="3.90.190.20">
    <property type="entry name" value="Mur ligase, C-terminal domain"/>
    <property type="match status" value="1"/>
</dbReference>
<sequence length="458" mass="51524">MGSIALLAKELGYKVTGSDHAAHPPISTMLEKHGIHIMKGYDLTHLKERPDLIIIGNTKALARGNPVTEFVLNEKIPFTSAPEWIYSNILKDRWVIAVSGTHGKTTTTSMIVWIMERAGLKPGYLIGGVPNGLQNSTRLSPESEYFVIEADEYGTAFFDQRPKMCLYHPKTLVINNLEMDHADIYADLAEIELQFHRLIKMLPGNGLIVHPTMTESIQRVIAKGCWTPTETTGENGNWTTKLLSRDGSLFEVFQNRKLKGTISWELLGNHSVANALSAIAAVNHIGVSPEIAIEALCSFKYPKRRLEKIGQVGEIEIILDFGHHPTAIQANLKALRERYGEDAKIYTAIDLSTSSMKLGLHKETLLPSTSHANFAFFWKTAQLDWDIEKIWENYRSPCQISQTVDEIMESFLKMINNNVTDKVIFIAFSSSSFDNLPQKLMKRLQNDCAEKLIKREEL</sequence>
<dbReference type="InterPro" id="IPR005757">
    <property type="entry name" value="Mpl"/>
</dbReference>
<evidence type="ECO:0000313" key="7">
    <source>
        <dbReference type="Proteomes" id="UP000887575"/>
    </source>
</evidence>
<evidence type="ECO:0000313" key="8">
    <source>
        <dbReference type="WBParaSite" id="MBELARI_LOCUS13141"/>
    </source>
</evidence>
<name>A0AAF3EGP0_9BILA</name>
<evidence type="ECO:0000259" key="5">
    <source>
        <dbReference type="Pfam" id="PF02875"/>
    </source>
</evidence>
<dbReference type="GO" id="GO:0071555">
    <property type="term" value="P:cell wall organization"/>
    <property type="evidence" value="ECO:0007669"/>
    <property type="project" value="InterPro"/>
</dbReference>
<proteinExistence type="predicted"/>
<dbReference type="InterPro" id="IPR013221">
    <property type="entry name" value="Mur_ligase_cen"/>
</dbReference>
<evidence type="ECO:0000259" key="6">
    <source>
        <dbReference type="Pfam" id="PF08245"/>
    </source>
</evidence>
<dbReference type="Gene3D" id="3.40.50.720">
    <property type="entry name" value="NAD(P)-binding Rossmann-like Domain"/>
    <property type="match status" value="1"/>
</dbReference>
<dbReference type="GO" id="GO:0005524">
    <property type="term" value="F:ATP binding"/>
    <property type="evidence" value="ECO:0007669"/>
    <property type="project" value="UniProtKB-KW"/>
</dbReference>
<evidence type="ECO:0000256" key="3">
    <source>
        <dbReference type="ARBA" id="ARBA00022840"/>
    </source>
</evidence>
<dbReference type="InterPro" id="IPR036615">
    <property type="entry name" value="Mur_ligase_C_dom_sf"/>
</dbReference>
<organism evidence="7 8">
    <name type="scientific">Mesorhabditis belari</name>
    <dbReference type="NCBI Taxonomy" id="2138241"/>
    <lineage>
        <taxon>Eukaryota</taxon>
        <taxon>Metazoa</taxon>
        <taxon>Ecdysozoa</taxon>
        <taxon>Nematoda</taxon>
        <taxon>Chromadorea</taxon>
        <taxon>Rhabditida</taxon>
        <taxon>Rhabditina</taxon>
        <taxon>Rhabditomorpha</taxon>
        <taxon>Rhabditoidea</taxon>
        <taxon>Rhabditidae</taxon>
        <taxon>Mesorhabditinae</taxon>
        <taxon>Mesorhabditis</taxon>
    </lineage>
</organism>
<dbReference type="WBParaSite" id="MBELARI_LOCUS13141">
    <property type="protein sequence ID" value="MBELARI_LOCUS13141"/>
    <property type="gene ID" value="MBELARI_LOCUS13141"/>
</dbReference>
<evidence type="ECO:0000259" key="4">
    <source>
        <dbReference type="Pfam" id="PF01225"/>
    </source>
</evidence>
<dbReference type="AlphaFoldDB" id="A0AAF3EGP0"/>
<dbReference type="PANTHER" id="PTHR43445:SF5">
    <property type="entry name" value="UDP-N-ACETYLMURAMATE--L-ALANYL-GAMMA-D-GLUTAMYL-MESO-2,6-DIAMINOHEPTANDIOATE LIGASE"/>
    <property type="match status" value="1"/>
</dbReference>
<feature type="domain" description="Mur ligase N-terminal catalytic" evidence="4">
    <location>
        <begin position="1"/>
        <end position="85"/>
    </location>
</feature>
<dbReference type="SUPFAM" id="SSF53244">
    <property type="entry name" value="MurD-like peptide ligases, peptide-binding domain"/>
    <property type="match status" value="1"/>
</dbReference>
<protein>
    <recommendedName>
        <fullName evidence="9">UDP-N-acetylmuramate:L-alanyl-gamma-D-glutamyl-meso-diaminopimelate ligase</fullName>
    </recommendedName>
</protein>
<dbReference type="PANTHER" id="PTHR43445">
    <property type="entry name" value="UDP-N-ACETYLMURAMATE--L-ALANINE LIGASE-RELATED"/>
    <property type="match status" value="1"/>
</dbReference>
<keyword evidence="7" id="KW-1185">Reference proteome</keyword>
<keyword evidence="2" id="KW-0547">Nucleotide-binding</keyword>
<feature type="domain" description="Mur ligase central" evidence="6">
    <location>
        <begin position="98"/>
        <end position="282"/>
    </location>
</feature>